<dbReference type="SUPFAM" id="SSF56112">
    <property type="entry name" value="Protein kinase-like (PK-like)"/>
    <property type="match status" value="1"/>
</dbReference>
<reference evidence="2 3" key="1">
    <citation type="submission" date="2019-02" db="EMBL/GenBank/DDBJ databases">
        <title>Kribbella capetownensis sp. nov. and Kribbella speibonae sp. nov., isolated from soil.</title>
        <authorList>
            <person name="Curtis S.M."/>
            <person name="Norton I."/>
            <person name="Everest G.J."/>
            <person name="Meyers P.R."/>
        </authorList>
    </citation>
    <scope>NUCLEOTIDE SEQUENCE [LARGE SCALE GENOMIC DNA]</scope>
    <source>
        <strain evidence="2 3">NRRL B-24813</strain>
    </source>
</reference>
<dbReference type="EMBL" id="SJKB01000005">
    <property type="protein sequence ID" value="TCC61196.1"/>
    <property type="molecule type" value="Genomic_DNA"/>
</dbReference>
<evidence type="ECO:0000313" key="3">
    <source>
        <dbReference type="Proteomes" id="UP000291144"/>
    </source>
</evidence>
<organism evidence="2 3">
    <name type="scientific">Kribbella pittospori</name>
    <dbReference type="NCBI Taxonomy" id="722689"/>
    <lineage>
        <taxon>Bacteria</taxon>
        <taxon>Bacillati</taxon>
        <taxon>Actinomycetota</taxon>
        <taxon>Actinomycetes</taxon>
        <taxon>Propionibacteriales</taxon>
        <taxon>Kribbellaceae</taxon>
        <taxon>Kribbella</taxon>
    </lineage>
</organism>
<dbReference type="OrthoDB" id="67499at2"/>
<dbReference type="GO" id="GO:0016740">
    <property type="term" value="F:transferase activity"/>
    <property type="evidence" value="ECO:0007669"/>
    <property type="project" value="UniProtKB-KW"/>
</dbReference>
<name>A0A4R0KQD9_9ACTN</name>
<evidence type="ECO:0000259" key="1">
    <source>
        <dbReference type="Pfam" id="PF01636"/>
    </source>
</evidence>
<sequence length="252" mass="27639">MSPADLPAPIRTAILSRMPDADFSEVKLIGRGIGSTAYRFAGPDGAWVVRVSNDYPEPWTWRGGRRFEAPLLRHLECLGLPVVHSAFDLPGDGALPVAIVEREVVGVPGPEVPADELAQFLTALHEIPIDTARGFGVREGRTLDELRGTYQAASLDGATHLRMGAALTELERSQPPRTLIHADFRPAHWYVDGGLTAVIDFGDAIIDDPALDFARIPSELFDAVLHHYPADADFEQRARLFKVLHPLMELPD</sequence>
<comment type="caution">
    <text evidence="2">The sequence shown here is derived from an EMBL/GenBank/DDBJ whole genome shotgun (WGS) entry which is preliminary data.</text>
</comment>
<dbReference type="Gene3D" id="3.90.1200.10">
    <property type="match status" value="1"/>
</dbReference>
<dbReference type="Proteomes" id="UP000291144">
    <property type="component" value="Unassembled WGS sequence"/>
</dbReference>
<protein>
    <submittedName>
        <fullName evidence="2">Aminoglycoside phosphotransferase family protein</fullName>
    </submittedName>
</protein>
<keyword evidence="3" id="KW-1185">Reference proteome</keyword>
<dbReference type="AlphaFoldDB" id="A0A4R0KQD9"/>
<evidence type="ECO:0000313" key="2">
    <source>
        <dbReference type="EMBL" id="TCC61196.1"/>
    </source>
</evidence>
<dbReference type="RefSeq" id="WP_131357434.1">
    <property type="nucleotide sequence ID" value="NZ_SJKB01000005.1"/>
</dbReference>
<dbReference type="InterPro" id="IPR011009">
    <property type="entry name" value="Kinase-like_dom_sf"/>
</dbReference>
<dbReference type="InterPro" id="IPR002575">
    <property type="entry name" value="Aminoglycoside_PTrfase"/>
</dbReference>
<accession>A0A4R0KQD9</accession>
<proteinExistence type="predicted"/>
<feature type="domain" description="Aminoglycoside phosphotransferase" evidence="1">
    <location>
        <begin position="26"/>
        <end position="217"/>
    </location>
</feature>
<dbReference type="Pfam" id="PF01636">
    <property type="entry name" value="APH"/>
    <property type="match status" value="1"/>
</dbReference>
<gene>
    <name evidence="2" type="ORF">E0H73_18290</name>
</gene>
<keyword evidence="2" id="KW-0808">Transferase</keyword>